<protein>
    <submittedName>
        <fullName evidence="1">Uncharacterized protein</fullName>
    </submittedName>
</protein>
<gene>
    <name evidence="1" type="ORF">PHYPSEUDO_014830</name>
</gene>
<reference evidence="1" key="1">
    <citation type="submission" date="2021-02" db="EMBL/GenBank/DDBJ databases">
        <authorList>
            <person name="Palmer J.M."/>
        </authorList>
    </citation>
    <scope>NUCLEOTIDE SEQUENCE</scope>
    <source>
        <strain evidence="1">SCRP734</strain>
    </source>
</reference>
<name>A0A8T1V4H9_9STRA</name>
<dbReference type="Proteomes" id="UP000694044">
    <property type="component" value="Unassembled WGS sequence"/>
</dbReference>
<organism evidence="1 2">
    <name type="scientific">Phytophthora pseudosyringae</name>
    <dbReference type="NCBI Taxonomy" id="221518"/>
    <lineage>
        <taxon>Eukaryota</taxon>
        <taxon>Sar</taxon>
        <taxon>Stramenopiles</taxon>
        <taxon>Oomycota</taxon>
        <taxon>Peronosporomycetes</taxon>
        <taxon>Peronosporales</taxon>
        <taxon>Peronosporaceae</taxon>
        <taxon>Phytophthora</taxon>
    </lineage>
</organism>
<evidence type="ECO:0000313" key="2">
    <source>
        <dbReference type="Proteomes" id="UP000694044"/>
    </source>
</evidence>
<sequence length="121" mass="13902">MKPLDKPAAGATESVDQGRSAYKKMQMWTVKLWRQCWRGRTHHVEQLTVMMLVLGLTLPANLVWYPVDVAEHESRKALALRSQHRREMRSQLGFSVRGWVLRPLRFSVASNTSTLSMTLVP</sequence>
<keyword evidence="2" id="KW-1185">Reference proteome</keyword>
<dbReference type="EMBL" id="JAGDFM010000872">
    <property type="protein sequence ID" value="KAG7375935.1"/>
    <property type="molecule type" value="Genomic_DNA"/>
</dbReference>
<evidence type="ECO:0000313" key="1">
    <source>
        <dbReference type="EMBL" id="KAG7375935.1"/>
    </source>
</evidence>
<comment type="caution">
    <text evidence="1">The sequence shown here is derived from an EMBL/GenBank/DDBJ whole genome shotgun (WGS) entry which is preliminary data.</text>
</comment>
<dbReference type="AlphaFoldDB" id="A0A8T1V4H9"/>
<proteinExistence type="predicted"/>
<accession>A0A8T1V4H9</accession>